<dbReference type="Proteomes" id="UP001163152">
    <property type="component" value="Chromosome"/>
</dbReference>
<evidence type="ECO:0000313" key="3">
    <source>
        <dbReference type="EMBL" id="WAL60403.1"/>
    </source>
</evidence>
<dbReference type="GO" id="GO:0009654">
    <property type="term" value="C:photosystem II oxygen evolving complex"/>
    <property type="evidence" value="ECO:0007669"/>
    <property type="project" value="InterPro"/>
</dbReference>
<dbReference type="EMBL" id="CP113797">
    <property type="protein sequence ID" value="WAL60403.1"/>
    <property type="molecule type" value="Genomic_DNA"/>
</dbReference>
<protein>
    <submittedName>
        <fullName evidence="3">Photosystem II reaction center PsbP</fullName>
    </submittedName>
</protein>
<dbReference type="Pfam" id="PF01789">
    <property type="entry name" value="PsbP"/>
    <property type="match status" value="1"/>
</dbReference>
<sequence length="180" mass="19975">MLKRIAAILLIIVSLSLQSCASVTSGLVSYVDSYDGYEFLYPNSWVPVKLSEGPDVVLHDLIEETENVSVIINPVPDNKTLADLGTPSEVGYRLSKNAIAPPDSGRQAELVNADSHELNGVTYYLLEYVVKLPTNQIRHNLASVAVRRGQLFTLNVSTTDRRWDKTKDILYKVADSFSVY</sequence>
<dbReference type="PANTHER" id="PTHR31407">
    <property type="match status" value="1"/>
</dbReference>
<dbReference type="SUPFAM" id="SSF55724">
    <property type="entry name" value="Mog1p/PsbP-like"/>
    <property type="match status" value="1"/>
</dbReference>
<keyword evidence="1" id="KW-0732">Signal</keyword>
<dbReference type="PANTHER" id="PTHR31407:SF16">
    <property type="entry name" value="PSBP DOMAIN-CONTAINING PROTEIN 7, CHLOROPLASTIC"/>
    <property type="match status" value="1"/>
</dbReference>
<feature type="signal peptide" evidence="1">
    <location>
        <begin position="1"/>
        <end position="21"/>
    </location>
</feature>
<proteinExistence type="predicted"/>
<organism evidence="3 4">
    <name type="scientific">Thermocoleostomius sinensis A174</name>
    <dbReference type="NCBI Taxonomy" id="2016057"/>
    <lineage>
        <taxon>Bacteria</taxon>
        <taxon>Bacillati</taxon>
        <taxon>Cyanobacteriota</taxon>
        <taxon>Cyanophyceae</taxon>
        <taxon>Oculatellales</taxon>
        <taxon>Oculatellaceae</taxon>
        <taxon>Thermocoleostomius</taxon>
    </lineage>
</organism>
<dbReference type="NCBIfam" id="NF040946">
    <property type="entry name" value="PSII_PsbP"/>
    <property type="match status" value="1"/>
</dbReference>
<dbReference type="AlphaFoldDB" id="A0A9E8ZC29"/>
<dbReference type="InterPro" id="IPR002683">
    <property type="entry name" value="PsbP_C"/>
</dbReference>
<dbReference type="GO" id="GO:0015979">
    <property type="term" value="P:photosynthesis"/>
    <property type="evidence" value="ECO:0007669"/>
    <property type="project" value="InterPro"/>
</dbReference>
<evidence type="ECO:0000256" key="1">
    <source>
        <dbReference type="SAM" id="SignalP"/>
    </source>
</evidence>
<evidence type="ECO:0000259" key="2">
    <source>
        <dbReference type="Pfam" id="PF01789"/>
    </source>
</evidence>
<dbReference type="InterPro" id="IPR016123">
    <property type="entry name" value="Mog1/PsbP_a/b/a-sand"/>
</dbReference>
<gene>
    <name evidence="3" type="primary">psbP</name>
    <name evidence="3" type="ORF">OXH18_25110</name>
</gene>
<feature type="domain" description="PsbP C-terminal" evidence="2">
    <location>
        <begin position="26"/>
        <end position="179"/>
    </location>
</feature>
<keyword evidence="4" id="KW-1185">Reference proteome</keyword>
<dbReference type="GO" id="GO:0005509">
    <property type="term" value="F:calcium ion binding"/>
    <property type="evidence" value="ECO:0007669"/>
    <property type="project" value="InterPro"/>
</dbReference>
<dbReference type="PROSITE" id="PS51257">
    <property type="entry name" value="PROKAR_LIPOPROTEIN"/>
    <property type="match status" value="1"/>
</dbReference>
<dbReference type="KEGG" id="tsin:OXH18_25110"/>
<evidence type="ECO:0000313" key="4">
    <source>
        <dbReference type="Proteomes" id="UP001163152"/>
    </source>
</evidence>
<name>A0A9E8ZC29_9CYAN</name>
<dbReference type="RefSeq" id="WP_268610295.1">
    <property type="nucleotide sequence ID" value="NZ_CP113797.1"/>
</dbReference>
<accession>A0A9E8ZC29</accession>
<reference evidence="3" key="1">
    <citation type="submission" date="2022-12" db="EMBL/GenBank/DDBJ databases">
        <title>Polyphasic identification of a Novel Hot-Spring Cyanobacterium Ocullathermofonsia sinensis gen nov. sp. nov. and Genomic Insights on its Adaptations to the Thermal Habitat.</title>
        <authorList>
            <person name="Daroch M."/>
            <person name="Tang J."/>
            <person name="Jiang Y."/>
        </authorList>
    </citation>
    <scope>NUCLEOTIDE SEQUENCE</scope>
    <source>
        <strain evidence="3">PKUAC-SCTA174</strain>
    </source>
</reference>
<feature type="chain" id="PRO_5038389188" evidence="1">
    <location>
        <begin position="22"/>
        <end position="180"/>
    </location>
</feature>
<dbReference type="GO" id="GO:0019898">
    <property type="term" value="C:extrinsic component of membrane"/>
    <property type="evidence" value="ECO:0007669"/>
    <property type="project" value="InterPro"/>
</dbReference>
<dbReference type="Gene3D" id="3.40.1000.10">
    <property type="entry name" value="Mog1/PsbP, alpha/beta/alpha sandwich"/>
    <property type="match status" value="1"/>
</dbReference>